<evidence type="ECO:0000256" key="1">
    <source>
        <dbReference type="SAM" id="Phobius"/>
    </source>
</evidence>
<keyword evidence="1" id="KW-0472">Membrane</keyword>
<keyword evidence="1" id="KW-1133">Transmembrane helix</keyword>
<dbReference type="EMBL" id="CP093362">
    <property type="protein sequence ID" value="UQS85723.1"/>
    <property type="molecule type" value="Genomic_DNA"/>
</dbReference>
<proteinExistence type="predicted"/>
<organism evidence="2 3">
    <name type="scientific">Apilactobacillus apisilvae</name>
    <dbReference type="NCBI Taxonomy" id="2923364"/>
    <lineage>
        <taxon>Bacteria</taxon>
        <taxon>Bacillati</taxon>
        <taxon>Bacillota</taxon>
        <taxon>Bacilli</taxon>
        <taxon>Lactobacillales</taxon>
        <taxon>Lactobacillaceae</taxon>
        <taxon>Apilactobacillus</taxon>
    </lineage>
</organism>
<dbReference type="Proteomes" id="UP000831859">
    <property type="component" value="Chromosome"/>
</dbReference>
<feature type="transmembrane region" description="Helical" evidence="1">
    <location>
        <begin position="6"/>
        <end position="24"/>
    </location>
</feature>
<keyword evidence="1" id="KW-0812">Transmembrane</keyword>
<name>A0ABY4PJR3_9LACO</name>
<gene>
    <name evidence="2" type="ORF">MOO46_02925</name>
</gene>
<protein>
    <submittedName>
        <fullName evidence="2">DUF4044 domain-containing protein</fullName>
    </submittedName>
</protein>
<evidence type="ECO:0000313" key="3">
    <source>
        <dbReference type="Proteomes" id="UP000831859"/>
    </source>
</evidence>
<evidence type="ECO:0000313" key="2">
    <source>
        <dbReference type="EMBL" id="UQS85723.1"/>
    </source>
</evidence>
<reference evidence="2 3" key="1">
    <citation type="journal article" date="2022" name="Int. J. Syst. Evol. Microbiol.">
        <title>Apilactobacillus apisilvae sp. nov., Nicolia spurrieriana gen. nov. sp. nov., Bombilactobacillus folatiphilus sp. nov. and Bombilactobacillus thymidiniphilus sp. nov., four new lactic acid bacterial isolates from stingless bees Tetragonula carbonaria and Austroplebeia australis.</title>
        <authorList>
            <person name="Oliphant S.A."/>
            <person name="Watson-Haigh N.S."/>
            <person name="Sumby K.M."/>
            <person name="Gardner J."/>
            <person name="Groom S."/>
            <person name="Jiranek V."/>
        </authorList>
    </citation>
    <scope>NUCLEOTIDE SEQUENCE [LARGE SCALE GENOMIC DNA]</scope>
    <source>
        <strain evidence="2 3">SG5_A10</strain>
    </source>
</reference>
<keyword evidence="3" id="KW-1185">Reference proteome</keyword>
<accession>A0ABY4PJR3</accession>
<sequence>MIFVWVMIISTVAGLVLGSVYSIMQ</sequence>